<dbReference type="AlphaFoldDB" id="A0A0M0KML4"/>
<dbReference type="Gene3D" id="1.25.40.680">
    <property type="entry name" value="Type VII secretion system EssB, C-terminal-like domain"/>
    <property type="match status" value="1"/>
</dbReference>
<feature type="transmembrane region" description="Helical" evidence="3">
    <location>
        <begin position="221"/>
        <end position="244"/>
    </location>
</feature>
<keyword evidence="3" id="KW-0472">Membrane</keyword>
<keyword evidence="3" id="KW-1133">Transmembrane helix</keyword>
<name>A0A0M0KML4_ALKHA</name>
<evidence type="ECO:0000256" key="3">
    <source>
        <dbReference type="SAM" id="Phobius"/>
    </source>
</evidence>
<dbReference type="GeneID" id="87596554"/>
<reference evidence="4" key="1">
    <citation type="submission" date="2015-08" db="EMBL/GenBank/DDBJ databases">
        <title>Complete DNA Sequence of Pseudomonas syringae pv. actinidiae, the Causal Agent of Kiwifruit Canker Disease.</title>
        <authorList>
            <person name="Rikkerink E.H.A."/>
            <person name="Fineran P.C."/>
        </authorList>
    </citation>
    <scope>NUCLEOTIDE SEQUENCE</scope>
    <source>
        <strain evidence="4">DSM 13666</strain>
    </source>
</reference>
<dbReference type="NCBIfam" id="TIGR03926">
    <property type="entry name" value="T7_EssB"/>
    <property type="match status" value="1"/>
</dbReference>
<feature type="compositionally biased region" description="Basic and acidic residues" evidence="2">
    <location>
        <begin position="421"/>
        <end position="440"/>
    </location>
</feature>
<proteinExistence type="inferred from homology"/>
<gene>
    <name evidence="4" type="ORF">AMD02_15060</name>
</gene>
<dbReference type="InterPro" id="IPR018778">
    <property type="entry name" value="T7SS_EssB"/>
</dbReference>
<keyword evidence="3" id="KW-0812">Transmembrane</keyword>
<organism evidence="4">
    <name type="scientific">Halalkalibacterium halodurans</name>
    <name type="common">Bacillus halodurans</name>
    <dbReference type="NCBI Taxonomy" id="86665"/>
    <lineage>
        <taxon>Bacteria</taxon>
        <taxon>Bacillati</taxon>
        <taxon>Bacillota</taxon>
        <taxon>Bacilli</taxon>
        <taxon>Bacillales</taxon>
        <taxon>Bacillaceae</taxon>
        <taxon>Halalkalibacterium (ex Joshi et al. 2022)</taxon>
    </lineage>
</organism>
<dbReference type="Gene3D" id="1.10.510.10">
    <property type="entry name" value="Transferase(Phosphotransferase) domain 1"/>
    <property type="match status" value="1"/>
</dbReference>
<dbReference type="RefSeq" id="WP_053431866.1">
    <property type="nucleotide sequence ID" value="NZ_CP040441.1"/>
</dbReference>
<sequence>MSERKRRYIEEQVGMQLGKDENSHYTITFQNEEIKLHDTLEAKVLDGCDPHTTREIEQNEDDFVIKVKPVIPLRSFGSLRNKEESVKLFVAHALIQKVIQHDHDKLHLIVSPENVLVSDGLDVTFIHYGVKDSIPPYETDPERLFLELRATLLVLLDGNHRFHEYMNYHDTLKLSPKAKSLVQQTTLEELRELVRHWIQKHEQQEKQLHKVPKTKWTIQKWVGIGLIAALVPAIIYIVYVLAFLQPRQEAFTASHAAYLNENYSQVIDTLEPYSPNSMPRVVKYQLAQSYVAVEPLQAYHRENLKNVLVLQAAESYFDYWIAIGRGENEKAIDIARGLQDKEWLVYANVKRREEVKSDENLSGKEREDLIKEIEAEIDDYMRELEELAEEGESFQPNAEPAASNELEEDEGDTEEDDSDNQEAKDEDKDKKQKDKDGGDK</sequence>
<dbReference type="Pfam" id="PF10140">
    <property type="entry name" value="YukC"/>
    <property type="match status" value="1"/>
</dbReference>
<accession>A0A0M0KML4</accession>
<dbReference type="EMBL" id="LILD01000001">
    <property type="protein sequence ID" value="KOO40020.1"/>
    <property type="molecule type" value="Genomic_DNA"/>
</dbReference>
<evidence type="ECO:0000256" key="2">
    <source>
        <dbReference type="SAM" id="MobiDB-lite"/>
    </source>
</evidence>
<feature type="compositionally biased region" description="Acidic residues" evidence="2">
    <location>
        <begin position="405"/>
        <end position="420"/>
    </location>
</feature>
<comment type="similarity">
    <text evidence="1">Belongs to the EssB family.</text>
</comment>
<feature type="region of interest" description="Disordered" evidence="2">
    <location>
        <begin position="381"/>
        <end position="440"/>
    </location>
</feature>
<dbReference type="InterPro" id="IPR042565">
    <property type="entry name" value="T7SS_EssB_C"/>
</dbReference>
<evidence type="ECO:0000313" key="4">
    <source>
        <dbReference type="EMBL" id="KOO40020.1"/>
    </source>
</evidence>
<protein>
    <recommendedName>
        <fullName evidence="5">Type VII secretion protein EssB</fullName>
    </recommendedName>
</protein>
<dbReference type="PATRIC" id="fig|136160.3.peg.3493"/>
<evidence type="ECO:0000256" key="1">
    <source>
        <dbReference type="ARBA" id="ARBA00010163"/>
    </source>
</evidence>
<evidence type="ECO:0008006" key="5">
    <source>
        <dbReference type="Google" id="ProtNLM"/>
    </source>
</evidence>
<comment type="caution">
    <text evidence="4">The sequence shown here is derived from an EMBL/GenBank/DDBJ whole genome shotgun (WGS) entry which is preliminary data.</text>
</comment>